<dbReference type="InterPro" id="IPR025407">
    <property type="entry name" value="DUF4133"/>
</dbReference>
<feature type="transmembrane region" description="Helical" evidence="1">
    <location>
        <begin position="47"/>
        <end position="67"/>
    </location>
</feature>
<evidence type="ECO:0000313" key="3">
    <source>
        <dbReference type="Proteomes" id="UP000199310"/>
    </source>
</evidence>
<keyword evidence="1" id="KW-0812">Transmembrane</keyword>
<dbReference type="Proteomes" id="UP000199310">
    <property type="component" value="Unassembled WGS sequence"/>
</dbReference>
<evidence type="ECO:0008006" key="4">
    <source>
        <dbReference type="Google" id="ProtNLM"/>
    </source>
</evidence>
<accession>A0A1I0PNT1</accession>
<sequence>MSIVYSINKGINRSIEFKGIKAQYILYLAVGLVGLLVLFAIGYIAGAPIWLCALIVGGLGFFLFSTVSKYSRKYGEHGLLKKTGYRSVPEHIRCHSRSVFFNLTSPKK</sequence>
<dbReference type="OrthoDB" id="1273979at2"/>
<reference evidence="3" key="1">
    <citation type="submission" date="2016-10" db="EMBL/GenBank/DDBJ databases">
        <authorList>
            <person name="Varghese N."/>
            <person name="Submissions S."/>
        </authorList>
    </citation>
    <scope>NUCLEOTIDE SEQUENCE [LARGE SCALE GENOMIC DNA]</scope>
    <source>
        <strain evidence="3">DSM 3695</strain>
    </source>
</reference>
<evidence type="ECO:0000256" key="1">
    <source>
        <dbReference type="SAM" id="Phobius"/>
    </source>
</evidence>
<feature type="transmembrane region" description="Helical" evidence="1">
    <location>
        <begin position="24"/>
        <end position="41"/>
    </location>
</feature>
<keyword evidence="1" id="KW-0472">Membrane</keyword>
<name>A0A1I0PNT1_9BACT</name>
<dbReference type="Pfam" id="PF13571">
    <property type="entry name" value="DUF4133"/>
    <property type="match status" value="1"/>
</dbReference>
<organism evidence="2 3">
    <name type="scientific">Chitinophaga arvensicola</name>
    <dbReference type="NCBI Taxonomy" id="29529"/>
    <lineage>
        <taxon>Bacteria</taxon>
        <taxon>Pseudomonadati</taxon>
        <taxon>Bacteroidota</taxon>
        <taxon>Chitinophagia</taxon>
        <taxon>Chitinophagales</taxon>
        <taxon>Chitinophagaceae</taxon>
        <taxon>Chitinophaga</taxon>
    </lineage>
</organism>
<protein>
    <recommendedName>
        <fullName evidence="4">DUF4133 domain-containing protein</fullName>
    </recommendedName>
</protein>
<gene>
    <name evidence="2" type="ORF">SAMN04488122_0888</name>
</gene>
<dbReference type="EMBL" id="FOJG01000001">
    <property type="protein sequence ID" value="SEW16029.1"/>
    <property type="molecule type" value="Genomic_DNA"/>
</dbReference>
<dbReference type="AlphaFoldDB" id="A0A1I0PNT1"/>
<dbReference type="RefSeq" id="WP_089891085.1">
    <property type="nucleotide sequence ID" value="NZ_FOJG01000001.1"/>
</dbReference>
<evidence type="ECO:0000313" key="2">
    <source>
        <dbReference type="EMBL" id="SEW16029.1"/>
    </source>
</evidence>
<keyword evidence="1" id="KW-1133">Transmembrane helix</keyword>
<proteinExistence type="predicted"/>
<dbReference type="STRING" id="29529.SAMN04488122_0888"/>
<keyword evidence="3" id="KW-1185">Reference proteome</keyword>